<dbReference type="CDD" id="cd18186">
    <property type="entry name" value="BTB_POZ_ZBTB_KLHL-like"/>
    <property type="match status" value="1"/>
</dbReference>
<evidence type="ECO:0000313" key="3">
    <source>
        <dbReference type="Proteomes" id="UP000466442"/>
    </source>
</evidence>
<dbReference type="AlphaFoldDB" id="A0A6A4JGF5"/>
<dbReference type="Pfam" id="PF00651">
    <property type="entry name" value="BTB"/>
    <property type="match status" value="1"/>
</dbReference>
<dbReference type="InterPro" id="IPR000210">
    <property type="entry name" value="BTB/POZ_dom"/>
</dbReference>
<dbReference type="Gene3D" id="3.30.710.10">
    <property type="entry name" value="Potassium Channel Kv1.1, Chain A"/>
    <property type="match status" value="1"/>
</dbReference>
<dbReference type="OrthoDB" id="6359816at2759"/>
<dbReference type="EMBL" id="WIXP02000009">
    <property type="protein sequence ID" value="KAF6204979.1"/>
    <property type="molecule type" value="Genomic_DNA"/>
</dbReference>
<reference evidence="2" key="1">
    <citation type="journal article" date="2021" name="Mol. Ecol. Resour.">
        <title>Apolygus lucorum genome provides insights into omnivorousness and mesophyll feeding.</title>
        <authorList>
            <person name="Liu Y."/>
            <person name="Liu H."/>
            <person name="Wang H."/>
            <person name="Huang T."/>
            <person name="Liu B."/>
            <person name="Yang B."/>
            <person name="Yin L."/>
            <person name="Li B."/>
            <person name="Zhang Y."/>
            <person name="Zhang S."/>
            <person name="Jiang F."/>
            <person name="Zhang X."/>
            <person name="Ren Y."/>
            <person name="Wang B."/>
            <person name="Wang S."/>
            <person name="Lu Y."/>
            <person name="Wu K."/>
            <person name="Fan W."/>
            <person name="Wang G."/>
        </authorList>
    </citation>
    <scope>NUCLEOTIDE SEQUENCE</scope>
    <source>
        <strain evidence="2">12Hb</strain>
    </source>
</reference>
<evidence type="ECO:0000256" key="1">
    <source>
        <dbReference type="SAM" id="MobiDB-lite"/>
    </source>
</evidence>
<dbReference type="Proteomes" id="UP000466442">
    <property type="component" value="Linkage Group LG9"/>
</dbReference>
<gene>
    <name evidence="2" type="ORF">GE061_019146</name>
</gene>
<dbReference type="PANTHER" id="PTHR24413">
    <property type="entry name" value="SPECKLE-TYPE POZ PROTEIN"/>
    <property type="match status" value="1"/>
</dbReference>
<protein>
    <submittedName>
        <fullName evidence="2">Uncharacterized protein</fullName>
    </submittedName>
</protein>
<comment type="caution">
    <text evidence="2">The sequence shown here is derived from an EMBL/GenBank/DDBJ whole genome shotgun (WGS) entry which is preliminary data.</text>
</comment>
<feature type="region of interest" description="Disordered" evidence="1">
    <location>
        <begin position="504"/>
        <end position="535"/>
    </location>
</feature>
<accession>A0A6A4JGF5</accession>
<dbReference type="SMART" id="SM00225">
    <property type="entry name" value="BTB"/>
    <property type="match status" value="1"/>
</dbReference>
<organism evidence="2 3">
    <name type="scientific">Apolygus lucorum</name>
    <name type="common">Small green plant bug</name>
    <name type="synonym">Lygocoris lucorum</name>
    <dbReference type="NCBI Taxonomy" id="248454"/>
    <lineage>
        <taxon>Eukaryota</taxon>
        <taxon>Metazoa</taxon>
        <taxon>Ecdysozoa</taxon>
        <taxon>Arthropoda</taxon>
        <taxon>Hexapoda</taxon>
        <taxon>Insecta</taxon>
        <taxon>Pterygota</taxon>
        <taxon>Neoptera</taxon>
        <taxon>Paraneoptera</taxon>
        <taxon>Hemiptera</taxon>
        <taxon>Heteroptera</taxon>
        <taxon>Panheteroptera</taxon>
        <taxon>Cimicomorpha</taxon>
        <taxon>Miridae</taxon>
        <taxon>Mirini</taxon>
        <taxon>Apolygus</taxon>
    </lineage>
</organism>
<name>A0A6A4JGF5_APOLU</name>
<evidence type="ECO:0000313" key="2">
    <source>
        <dbReference type="EMBL" id="KAF6204979.1"/>
    </source>
</evidence>
<dbReference type="Gene3D" id="1.25.40.420">
    <property type="match status" value="1"/>
</dbReference>
<dbReference type="PROSITE" id="PS50097">
    <property type="entry name" value="BTB"/>
    <property type="match status" value="1"/>
</dbReference>
<proteinExistence type="predicted"/>
<dbReference type="SUPFAM" id="SSF54695">
    <property type="entry name" value="POZ domain"/>
    <property type="match status" value="1"/>
</dbReference>
<sequence>MFSRLDRNCRNGGGCKFDKLNDFRKRGLFFDVTFVVGGEELRAHKNVLSARSEVFETMFTTCMTEATLGVVNITDATKEAFEAFIQFLYSDIAKPEVIDEHYVELIYLSDKYLVESLTSKCVDRLSSTLHCRNLVEMLEISKCFKLLTLQQKLYSYLIMTGNDFINSSDFEKLVGDFRFSEMVMSSVIPTTKSESIIISPEFWNQNGGLKWIEIRNNGHIVELGIRFKHRRKTLYCSLELEGDHTRISWPVELSFKFSLSRTDGSLVHSGQGNVWWEPNFPDFEEWEKVEEERRRELFEYCHQSRLAVVHLKFVFNITLSQWCAPGRFLNKRKAHESGYRESKDGGESVEVVQSKVDEGITSQSDIDQSSLLSALKEEEDSTCSDNTLANTSILALHQYVSSGLFPDVSEVNASLIRGAHKFSMGELVAHCEKAIAFQLNSKNVVEFIILARQLELNKLEDTAVEFINLHHLEVMASKGWPLLKDYPEIVAKLLKKMLKSPEEVHEKLPIPPGISDSESSDSSFRAMEHSVESDG</sequence>
<feature type="compositionally biased region" description="Basic and acidic residues" evidence="1">
    <location>
        <begin position="526"/>
        <end position="535"/>
    </location>
</feature>
<dbReference type="InterPro" id="IPR011333">
    <property type="entry name" value="SKP1/BTB/POZ_sf"/>
</dbReference>
<keyword evidence="3" id="KW-1185">Reference proteome</keyword>